<dbReference type="PATRIC" id="fig|253.9.peg.626"/>
<evidence type="ECO:0000256" key="1">
    <source>
        <dbReference type="SAM" id="SignalP"/>
    </source>
</evidence>
<comment type="caution">
    <text evidence="2">The sequence shown here is derived from an EMBL/GenBank/DDBJ whole genome shotgun (WGS) entry which is preliminary data.</text>
</comment>
<name>A0A0N0ZYU7_CHRID</name>
<gene>
    <name evidence="2" type="ORF">AOB46_02950</name>
</gene>
<organism evidence="2 3">
    <name type="scientific">Chryseobacterium indologenes</name>
    <name type="common">Flavobacterium indologenes</name>
    <dbReference type="NCBI Taxonomy" id="253"/>
    <lineage>
        <taxon>Bacteria</taxon>
        <taxon>Pseudomonadati</taxon>
        <taxon>Bacteroidota</taxon>
        <taxon>Flavobacteriia</taxon>
        <taxon>Flavobacteriales</taxon>
        <taxon>Weeksellaceae</taxon>
        <taxon>Chryseobacterium group</taxon>
        <taxon>Chryseobacterium</taxon>
    </lineage>
</organism>
<feature type="chain" id="PRO_5005865246" description="TraB/GumN family protein" evidence="1">
    <location>
        <begin position="23"/>
        <end position="290"/>
    </location>
</feature>
<reference evidence="2 3" key="1">
    <citation type="journal article" date="2015" name="Genom Data">
        <title>Draft genome sequence of a multidrug-resistant Chryseobacterium indologenes isolate from Malaysia.</title>
        <authorList>
            <person name="Yu C.Y."/>
            <person name="Ang G.Y."/>
            <person name="Cheng H.J."/>
            <person name="Cheong Y.M."/>
            <person name="Yin W.F."/>
            <person name="Chan K.G."/>
        </authorList>
    </citation>
    <scope>NUCLEOTIDE SEQUENCE [LARGE SCALE GENOMIC DNA]</scope>
    <source>
        <strain evidence="2 3">CI_885</strain>
    </source>
</reference>
<keyword evidence="1" id="KW-0732">Signal</keyword>
<evidence type="ECO:0008006" key="4">
    <source>
        <dbReference type="Google" id="ProtNLM"/>
    </source>
</evidence>
<dbReference type="RefSeq" id="WP_062696537.1">
    <property type="nucleotide sequence ID" value="NZ_LJOD01000001.1"/>
</dbReference>
<dbReference type="AlphaFoldDB" id="A0A0N0ZYU7"/>
<dbReference type="Proteomes" id="UP000037953">
    <property type="component" value="Unassembled WGS sequence"/>
</dbReference>
<dbReference type="CDD" id="cd14789">
    <property type="entry name" value="Tiki"/>
    <property type="match status" value="1"/>
</dbReference>
<sequence length="290" mass="33414">MKNNVFKSLIMLFVVVAAFSSAQETYLWKITSKNGKHISYFFGTMHMAGESFYHKYPVINTSLLSCDMVITETETKRDKVIDEFNTREDSNDLEAKLSPEEYARLKSVFKNTGINIKKLRRDEIVKMLQLRIWKSGCTGSDKYMLDSYIQKQGEENGKEMAYLETSEMQQNYIEESKISGYKSGTAVIKGTLKRYEKAMASNDNKCRGMQNDYFELKDRYIFNKSCESLNKRDQILVTQRNGKWMKILPGLIEKKNIFVAVGLGHFSYSCGLIEQFKSLGYSVEPVAMKS</sequence>
<evidence type="ECO:0000313" key="2">
    <source>
        <dbReference type="EMBL" id="KPE52960.1"/>
    </source>
</evidence>
<reference evidence="3" key="2">
    <citation type="submission" date="2015-09" db="EMBL/GenBank/DDBJ databases">
        <title>Draft genome sequence of a multidrug-resistant Chryseobacterium indologenes isolate from Malaysia.</title>
        <authorList>
            <person name="Yu C.Y."/>
            <person name="Ang G.Y."/>
            <person name="Chan K.-G."/>
        </authorList>
    </citation>
    <scope>NUCLEOTIDE SEQUENCE [LARGE SCALE GENOMIC DNA]</scope>
    <source>
        <strain evidence="3">CI_885</strain>
    </source>
</reference>
<dbReference type="PANTHER" id="PTHR40590:SF1">
    <property type="entry name" value="CYTOPLASMIC PROTEIN"/>
    <property type="match status" value="1"/>
</dbReference>
<dbReference type="Pfam" id="PF01963">
    <property type="entry name" value="TraB_PrgY_gumN"/>
    <property type="match status" value="1"/>
</dbReference>
<feature type="signal peptide" evidence="1">
    <location>
        <begin position="1"/>
        <end position="22"/>
    </location>
</feature>
<dbReference type="OrthoDB" id="9798714at2"/>
<dbReference type="PANTHER" id="PTHR40590">
    <property type="entry name" value="CYTOPLASMIC PROTEIN-RELATED"/>
    <property type="match status" value="1"/>
</dbReference>
<dbReference type="InterPro" id="IPR002816">
    <property type="entry name" value="TraB/PrgY/GumN_fam"/>
</dbReference>
<accession>A0A0N0ZYU7</accession>
<dbReference type="EMBL" id="LJOD01000001">
    <property type="protein sequence ID" value="KPE52960.1"/>
    <property type="molecule type" value="Genomic_DNA"/>
</dbReference>
<protein>
    <recommendedName>
        <fullName evidence="4">TraB/GumN family protein</fullName>
    </recommendedName>
</protein>
<proteinExistence type="predicted"/>
<evidence type="ECO:0000313" key="3">
    <source>
        <dbReference type="Proteomes" id="UP000037953"/>
    </source>
</evidence>
<dbReference type="InterPro" id="IPR047111">
    <property type="entry name" value="YbaP-like"/>
</dbReference>